<evidence type="ECO:0000313" key="8">
    <source>
        <dbReference type="Proteomes" id="UP001163046"/>
    </source>
</evidence>
<comment type="similarity">
    <text evidence="2">Belongs to the Iojap/RsfS family.</text>
</comment>
<evidence type="ECO:0000256" key="3">
    <source>
        <dbReference type="ARBA" id="ARBA00023128"/>
    </source>
</evidence>
<dbReference type="SUPFAM" id="SSF81301">
    <property type="entry name" value="Nucleotidyltransferase"/>
    <property type="match status" value="1"/>
</dbReference>
<comment type="caution">
    <text evidence="7">The sequence shown here is derived from an EMBL/GenBank/DDBJ whole genome shotgun (WGS) entry which is preliminary data.</text>
</comment>
<evidence type="ECO:0000259" key="6">
    <source>
        <dbReference type="PROSITE" id="PS50222"/>
    </source>
</evidence>
<dbReference type="InterPro" id="IPR004394">
    <property type="entry name" value="Iojap/RsfS/C7orf30"/>
</dbReference>
<dbReference type="InterPro" id="IPR002048">
    <property type="entry name" value="EF_hand_dom"/>
</dbReference>
<evidence type="ECO:0000256" key="5">
    <source>
        <dbReference type="ARBA" id="ARBA00073331"/>
    </source>
</evidence>
<evidence type="ECO:0000313" key="7">
    <source>
        <dbReference type="EMBL" id="KAJ7340068.1"/>
    </source>
</evidence>
<dbReference type="GO" id="GO:0043023">
    <property type="term" value="F:ribosomal large subunit binding"/>
    <property type="evidence" value="ECO:0007669"/>
    <property type="project" value="TreeGrafter"/>
</dbReference>
<accession>A0A9W9YJD0</accession>
<proteinExistence type="inferred from homology"/>
<dbReference type="NCBIfam" id="TIGR00090">
    <property type="entry name" value="rsfS_iojap_ybeB"/>
    <property type="match status" value="1"/>
</dbReference>
<comment type="function">
    <text evidence="4">Required for normal mitochondrial ribosome function and mitochondrial translation. May play a role in ribosome biogenesis by preventing premature association of the 28S and 39S ribosomal subunits. Interacts with mitochondrial ribosomal protein uL14m (MRPL14), probably blocking formation of intersubunit bridge B8, preventing association of the 28S and 39S ribosomal subunits. Addition to isolated mitochondrial ribosomal subunits partially inhibits translation, probably by interfering with the association of the 28S and 39S ribosomal subunits and the formation of functional ribosomes. May also participate in the assembly and/or regulation of the stability of the large subunit of the mitochondrial ribosome. May function as a ribosomal silencing factor.</text>
</comment>
<dbReference type="Proteomes" id="UP001163046">
    <property type="component" value="Unassembled WGS sequence"/>
</dbReference>
<comment type="subcellular location">
    <subcellularLocation>
        <location evidence="1">Mitochondrion</location>
    </subcellularLocation>
</comment>
<keyword evidence="3" id="KW-0496">Mitochondrion</keyword>
<dbReference type="Pfam" id="PF02410">
    <property type="entry name" value="RsfS"/>
    <property type="match status" value="1"/>
</dbReference>
<gene>
    <name evidence="7" type="primary">MALSU1</name>
    <name evidence="7" type="ORF">OS493_002791</name>
</gene>
<evidence type="ECO:0000256" key="1">
    <source>
        <dbReference type="ARBA" id="ARBA00004173"/>
    </source>
</evidence>
<organism evidence="7 8">
    <name type="scientific">Desmophyllum pertusum</name>
    <dbReference type="NCBI Taxonomy" id="174260"/>
    <lineage>
        <taxon>Eukaryota</taxon>
        <taxon>Metazoa</taxon>
        <taxon>Cnidaria</taxon>
        <taxon>Anthozoa</taxon>
        <taxon>Hexacorallia</taxon>
        <taxon>Scleractinia</taxon>
        <taxon>Caryophylliina</taxon>
        <taxon>Caryophylliidae</taxon>
        <taxon>Desmophyllum</taxon>
    </lineage>
</organism>
<dbReference type="GO" id="GO:0005739">
    <property type="term" value="C:mitochondrion"/>
    <property type="evidence" value="ECO:0007669"/>
    <property type="project" value="UniProtKB-SubCell"/>
</dbReference>
<feature type="domain" description="EF-hand" evidence="6">
    <location>
        <begin position="107"/>
        <end position="142"/>
    </location>
</feature>
<protein>
    <recommendedName>
        <fullName evidence="5">Mitochondrial assembly of ribosomal large subunit protein 1</fullName>
    </recommendedName>
</protein>
<dbReference type="GO" id="GO:0017148">
    <property type="term" value="P:negative regulation of translation"/>
    <property type="evidence" value="ECO:0007669"/>
    <property type="project" value="TreeGrafter"/>
</dbReference>
<dbReference type="PROSITE" id="PS50222">
    <property type="entry name" value="EF_HAND_2"/>
    <property type="match status" value="1"/>
</dbReference>
<dbReference type="FunFam" id="3.30.460.10:FF:000018">
    <property type="entry name" value="Mitochondrial assembly of ribosomal large subunit 1"/>
    <property type="match status" value="1"/>
</dbReference>
<evidence type="ECO:0000256" key="4">
    <source>
        <dbReference type="ARBA" id="ARBA00053669"/>
    </source>
</evidence>
<dbReference type="InterPro" id="IPR043519">
    <property type="entry name" value="NT_sf"/>
</dbReference>
<name>A0A9W9YJD0_9CNID</name>
<keyword evidence="8" id="KW-1185">Reference proteome</keyword>
<dbReference type="GO" id="GO:0005509">
    <property type="term" value="F:calcium ion binding"/>
    <property type="evidence" value="ECO:0007669"/>
    <property type="project" value="InterPro"/>
</dbReference>
<sequence>MLSQSSILYRQARTLSSFSASLCVRICSSQLCKNLGVTKRHEPRVDKVLDTAKRSFELRYRSLSTASCYLKESRTTTDEPLDTLKDESNLNSGFFDEEDADISNLQKTRSKLRSAFAEYTLDEDGYMNIQDLVEFLRRESAIDICVIKTRGNRQTYVDYFVVVSGVSTRHIRAMAKNLEQLFKGRELRGIGQTGHVGVEGMESNHWVVLDIGNIVVHFFLPEVREVYELEKLWTLGPKYDDQSKAYLEEEILRQAAEFGIKLDDPDADGENPVV</sequence>
<dbReference type="HAMAP" id="MF_01477">
    <property type="entry name" value="Iojap_RsfS"/>
    <property type="match status" value="1"/>
</dbReference>
<dbReference type="AlphaFoldDB" id="A0A9W9YJD0"/>
<evidence type="ECO:0000256" key="2">
    <source>
        <dbReference type="ARBA" id="ARBA00010574"/>
    </source>
</evidence>
<dbReference type="GO" id="GO:0090071">
    <property type="term" value="P:negative regulation of ribosome biogenesis"/>
    <property type="evidence" value="ECO:0007669"/>
    <property type="project" value="TreeGrafter"/>
</dbReference>
<dbReference type="EMBL" id="MU827778">
    <property type="protein sequence ID" value="KAJ7340068.1"/>
    <property type="molecule type" value="Genomic_DNA"/>
</dbReference>
<dbReference type="OrthoDB" id="21330at2759"/>
<reference evidence="7" key="1">
    <citation type="submission" date="2023-01" db="EMBL/GenBank/DDBJ databases">
        <title>Genome assembly of the deep-sea coral Lophelia pertusa.</title>
        <authorList>
            <person name="Herrera S."/>
            <person name="Cordes E."/>
        </authorList>
    </citation>
    <scope>NUCLEOTIDE SEQUENCE</scope>
    <source>
        <strain evidence="7">USNM1676648</strain>
        <tissue evidence="7">Polyp</tissue>
    </source>
</reference>
<dbReference type="PANTHER" id="PTHR21043:SF0">
    <property type="entry name" value="MITOCHONDRIAL ASSEMBLY OF RIBOSOMAL LARGE SUBUNIT PROTEIN 1"/>
    <property type="match status" value="1"/>
</dbReference>
<dbReference type="Gene3D" id="3.30.460.10">
    <property type="entry name" value="Beta Polymerase, domain 2"/>
    <property type="match status" value="1"/>
</dbReference>
<dbReference type="PANTHER" id="PTHR21043">
    <property type="entry name" value="IOJAP SUPERFAMILY ORTHOLOG"/>
    <property type="match status" value="1"/>
</dbReference>